<proteinExistence type="predicted"/>
<comment type="caution">
    <text evidence="1">The sequence shown here is derived from an EMBL/GenBank/DDBJ whole genome shotgun (WGS) entry which is preliminary data.</text>
</comment>
<sequence length="102" mass="11732">MSQGHQHYRTPGPSPIWCTPGELEEFNQITTREVWNIINMELHMKRIGQWWEFDLKCNIGSTVGKFKAVLVASVIANNWEWIAPTMSLISFHLVLATACLNF</sequence>
<dbReference type="AlphaFoldDB" id="A0A9Q3KJJ7"/>
<reference evidence="1" key="1">
    <citation type="submission" date="2021-03" db="EMBL/GenBank/DDBJ databases">
        <title>Draft genome sequence of rust myrtle Austropuccinia psidii MF-1, a brazilian biotype.</title>
        <authorList>
            <person name="Quecine M.C."/>
            <person name="Pachon D.M.R."/>
            <person name="Bonatelli M.L."/>
            <person name="Correr F.H."/>
            <person name="Franceschini L.M."/>
            <person name="Leite T.F."/>
            <person name="Margarido G.R.A."/>
            <person name="Almeida C.A."/>
            <person name="Ferrarezi J.A."/>
            <person name="Labate C.A."/>
        </authorList>
    </citation>
    <scope>NUCLEOTIDE SEQUENCE</scope>
    <source>
        <strain evidence="1">MF-1</strain>
    </source>
</reference>
<accession>A0A9Q3KJJ7</accession>
<evidence type="ECO:0000313" key="1">
    <source>
        <dbReference type="EMBL" id="MBW0581686.1"/>
    </source>
</evidence>
<protein>
    <submittedName>
        <fullName evidence="1">Uncharacterized protein</fullName>
    </submittedName>
</protein>
<name>A0A9Q3KJJ7_9BASI</name>
<dbReference type="EMBL" id="AVOT02110599">
    <property type="protein sequence ID" value="MBW0581686.1"/>
    <property type="molecule type" value="Genomic_DNA"/>
</dbReference>
<organism evidence="1 2">
    <name type="scientific">Austropuccinia psidii MF-1</name>
    <dbReference type="NCBI Taxonomy" id="1389203"/>
    <lineage>
        <taxon>Eukaryota</taxon>
        <taxon>Fungi</taxon>
        <taxon>Dikarya</taxon>
        <taxon>Basidiomycota</taxon>
        <taxon>Pucciniomycotina</taxon>
        <taxon>Pucciniomycetes</taxon>
        <taxon>Pucciniales</taxon>
        <taxon>Sphaerophragmiaceae</taxon>
        <taxon>Austropuccinia</taxon>
    </lineage>
</organism>
<gene>
    <name evidence="1" type="ORF">O181_121401</name>
</gene>
<dbReference type="OrthoDB" id="3227712at2759"/>
<evidence type="ECO:0000313" key="2">
    <source>
        <dbReference type="Proteomes" id="UP000765509"/>
    </source>
</evidence>
<dbReference type="Proteomes" id="UP000765509">
    <property type="component" value="Unassembled WGS sequence"/>
</dbReference>
<keyword evidence="2" id="KW-1185">Reference proteome</keyword>